<dbReference type="PANTHER" id="PTHR30352">
    <property type="entry name" value="PYRUVATE FORMATE-LYASE-ACTIVATING ENZYME"/>
    <property type="match status" value="1"/>
</dbReference>
<keyword evidence="4 6" id="KW-0408">Iron</keyword>
<gene>
    <name evidence="8" type="ORF">SAMN05444373_10123</name>
</gene>
<evidence type="ECO:0000256" key="5">
    <source>
        <dbReference type="ARBA" id="ARBA00023014"/>
    </source>
</evidence>
<dbReference type="GO" id="GO:0046872">
    <property type="term" value="F:metal ion binding"/>
    <property type="evidence" value="ECO:0007669"/>
    <property type="project" value="UniProtKB-KW"/>
</dbReference>
<accession>A0A1M6EFJ6</accession>
<dbReference type="InterPro" id="IPR034457">
    <property type="entry name" value="Organic_radical-activating"/>
</dbReference>
<dbReference type="PANTHER" id="PTHR30352:SF5">
    <property type="entry name" value="PYRUVATE FORMATE-LYASE 1-ACTIVATING ENZYME"/>
    <property type="match status" value="1"/>
</dbReference>
<name>A0A1M6EFJ6_9FIRM</name>
<dbReference type="EMBL" id="FQZP01000012">
    <property type="protein sequence ID" value="SHI84068.1"/>
    <property type="molecule type" value="Genomic_DNA"/>
</dbReference>
<keyword evidence="8" id="KW-0670">Pyruvate</keyword>
<dbReference type="InterPro" id="IPR016431">
    <property type="entry name" value="Pyrv-formate_lyase-activ_prd"/>
</dbReference>
<protein>
    <submittedName>
        <fullName evidence="8">Pyruvate formate lyase activating enzyme</fullName>
    </submittedName>
</protein>
<dbReference type="GO" id="GO:0016829">
    <property type="term" value="F:lyase activity"/>
    <property type="evidence" value="ECO:0007669"/>
    <property type="project" value="UniProtKB-KW"/>
</dbReference>
<feature type="binding site" evidence="6">
    <location>
        <position position="91"/>
    </location>
    <ligand>
        <name>[4Fe-4S] cluster</name>
        <dbReference type="ChEBI" id="CHEBI:49883"/>
        <note>4Fe-4S-S-AdoMet</note>
    </ligand>
</feature>
<keyword evidence="8" id="KW-0456">Lyase</keyword>
<evidence type="ECO:0000259" key="7">
    <source>
        <dbReference type="PROSITE" id="PS51918"/>
    </source>
</evidence>
<evidence type="ECO:0000256" key="4">
    <source>
        <dbReference type="ARBA" id="ARBA00023004"/>
    </source>
</evidence>
<dbReference type="PIRSF" id="PIRSF004869">
    <property type="entry name" value="PflX_prd"/>
    <property type="match status" value="1"/>
</dbReference>
<dbReference type="SFLD" id="SFLDG01101">
    <property type="entry name" value="Uncharacterised_Radical_SAM_Su"/>
    <property type="match status" value="1"/>
</dbReference>
<evidence type="ECO:0000256" key="1">
    <source>
        <dbReference type="ARBA" id="ARBA00022485"/>
    </source>
</evidence>
<dbReference type="Gene3D" id="3.20.20.70">
    <property type="entry name" value="Aldolase class I"/>
    <property type="match status" value="1"/>
</dbReference>
<organism evidence="8 9">
    <name type="scientific">Thermoclostridium caenicola</name>
    <dbReference type="NCBI Taxonomy" id="659425"/>
    <lineage>
        <taxon>Bacteria</taxon>
        <taxon>Bacillati</taxon>
        <taxon>Bacillota</taxon>
        <taxon>Clostridia</taxon>
        <taxon>Eubacteriales</taxon>
        <taxon>Oscillospiraceae</taxon>
        <taxon>Thermoclostridium</taxon>
    </lineage>
</organism>
<sequence length="303" mass="33936">MAVGTSHPALYYEKLDNAMVRCRLCPHGCEIRPGHTGICGVRQNDGGTLIASSYGQITALALDPIEKKPLARFHPGSYILSAGSYGCNFRCRFCQNHTISMGSAVDDDREAFHDRWPESIHVLPEVLVDKALELVPEGNIGIAYTYNEPLIGYEYVYDCSRLAHEKGLKNVVVTNGYICREPLQELLPFIDAFNIDLKSFRDAFYRKLCGGLSGHVKHTIEMAASCCHVEVTTLIIPGLNDSEDEMEELASWLASVSPDIPLHLSRFFPRFKMLDRPPTPPEKIYSLVDIAREHLKYVYTGNL</sequence>
<keyword evidence="9" id="KW-1185">Reference proteome</keyword>
<dbReference type="Proteomes" id="UP000324781">
    <property type="component" value="Unassembled WGS sequence"/>
</dbReference>
<dbReference type="RefSeq" id="WP_149678271.1">
    <property type="nucleotide sequence ID" value="NZ_FQZP01000012.1"/>
</dbReference>
<dbReference type="SFLD" id="SFLDS00029">
    <property type="entry name" value="Radical_SAM"/>
    <property type="match status" value="1"/>
</dbReference>
<feature type="binding site" evidence="6">
    <location>
        <position position="87"/>
    </location>
    <ligand>
        <name>[4Fe-4S] cluster</name>
        <dbReference type="ChEBI" id="CHEBI:49883"/>
        <note>4Fe-4S-S-AdoMet</note>
    </ligand>
</feature>
<dbReference type="CDD" id="cd01335">
    <property type="entry name" value="Radical_SAM"/>
    <property type="match status" value="1"/>
</dbReference>
<proteinExistence type="predicted"/>
<feature type="domain" description="Radical SAM core" evidence="7">
    <location>
        <begin position="72"/>
        <end position="302"/>
    </location>
</feature>
<dbReference type="OrthoDB" id="9778883at2"/>
<comment type="cofactor">
    <cofactor evidence="6">
        <name>[4Fe-4S] cluster</name>
        <dbReference type="ChEBI" id="CHEBI:49883"/>
    </cofactor>
    <text evidence="6">Binds 1 [4Fe-4S] cluster. The cluster is coordinated with 3 cysteines and an exchangeable S-adenosyl-L-methionine.</text>
</comment>
<dbReference type="GO" id="GO:0051539">
    <property type="term" value="F:4 iron, 4 sulfur cluster binding"/>
    <property type="evidence" value="ECO:0007669"/>
    <property type="project" value="UniProtKB-KW"/>
</dbReference>
<evidence type="ECO:0000256" key="6">
    <source>
        <dbReference type="PIRSR" id="PIRSR004869-50"/>
    </source>
</evidence>
<evidence type="ECO:0000256" key="2">
    <source>
        <dbReference type="ARBA" id="ARBA00022691"/>
    </source>
</evidence>
<keyword evidence="1" id="KW-0004">4Fe-4S</keyword>
<feature type="binding site" evidence="6">
    <location>
        <position position="94"/>
    </location>
    <ligand>
        <name>[4Fe-4S] cluster</name>
        <dbReference type="ChEBI" id="CHEBI:49883"/>
        <note>4Fe-4S-S-AdoMet</note>
    </ligand>
</feature>
<evidence type="ECO:0000313" key="9">
    <source>
        <dbReference type="Proteomes" id="UP000324781"/>
    </source>
</evidence>
<dbReference type="InterPro" id="IPR058240">
    <property type="entry name" value="rSAM_sf"/>
</dbReference>
<keyword evidence="5 6" id="KW-0411">Iron-sulfur</keyword>
<dbReference type="InterPro" id="IPR007197">
    <property type="entry name" value="rSAM"/>
</dbReference>
<dbReference type="Pfam" id="PF04055">
    <property type="entry name" value="Radical_SAM"/>
    <property type="match status" value="1"/>
</dbReference>
<evidence type="ECO:0000313" key="8">
    <source>
        <dbReference type="EMBL" id="SHI84068.1"/>
    </source>
</evidence>
<dbReference type="NCBIfam" id="TIGR04337">
    <property type="entry name" value="AmmeMemoSam_rS"/>
    <property type="match status" value="1"/>
</dbReference>
<dbReference type="InterPro" id="IPR006638">
    <property type="entry name" value="Elp3/MiaA/NifB-like_rSAM"/>
</dbReference>
<dbReference type="InterPro" id="IPR013785">
    <property type="entry name" value="Aldolase_TIM"/>
</dbReference>
<keyword evidence="3 6" id="KW-0479">Metal-binding</keyword>
<keyword evidence="2 6" id="KW-0949">S-adenosyl-L-methionine</keyword>
<dbReference type="AlphaFoldDB" id="A0A1M6EFJ6"/>
<reference evidence="8 9" key="1">
    <citation type="submission" date="2016-11" db="EMBL/GenBank/DDBJ databases">
        <authorList>
            <person name="Varghese N."/>
            <person name="Submissions S."/>
        </authorList>
    </citation>
    <scope>NUCLEOTIDE SEQUENCE [LARGE SCALE GENOMIC DNA]</scope>
    <source>
        <strain evidence="8 9">DSM 19027</strain>
    </source>
</reference>
<dbReference type="InterPro" id="IPR027596">
    <property type="entry name" value="AmmeMemoSam_rS"/>
</dbReference>
<dbReference type="SUPFAM" id="SSF102114">
    <property type="entry name" value="Radical SAM enzymes"/>
    <property type="match status" value="1"/>
</dbReference>
<dbReference type="PROSITE" id="PS51918">
    <property type="entry name" value="RADICAL_SAM"/>
    <property type="match status" value="1"/>
</dbReference>
<dbReference type="SMART" id="SM00729">
    <property type="entry name" value="Elp3"/>
    <property type="match status" value="1"/>
</dbReference>
<evidence type="ECO:0000256" key="3">
    <source>
        <dbReference type="ARBA" id="ARBA00022723"/>
    </source>
</evidence>